<gene>
    <name evidence="5" type="ORF">GCM10009118_17360</name>
</gene>
<evidence type="ECO:0000256" key="4">
    <source>
        <dbReference type="SAM" id="MobiDB-lite"/>
    </source>
</evidence>
<dbReference type="Pfam" id="PF13432">
    <property type="entry name" value="TPR_16"/>
    <property type="match status" value="1"/>
</dbReference>
<organism evidence="5 6">
    <name type="scientific">Wandonia haliotis</name>
    <dbReference type="NCBI Taxonomy" id="574963"/>
    <lineage>
        <taxon>Bacteria</taxon>
        <taxon>Pseudomonadati</taxon>
        <taxon>Bacteroidota</taxon>
        <taxon>Flavobacteriia</taxon>
        <taxon>Flavobacteriales</taxon>
        <taxon>Crocinitomicaceae</taxon>
        <taxon>Wandonia</taxon>
    </lineage>
</organism>
<feature type="compositionally biased region" description="Basic and acidic residues" evidence="4">
    <location>
        <begin position="147"/>
        <end position="174"/>
    </location>
</feature>
<accession>A0ABP3Y6V2</accession>
<keyword evidence="2 3" id="KW-0802">TPR repeat</keyword>
<evidence type="ECO:0000256" key="2">
    <source>
        <dbReference type="ARBA" id="ARBA00022803"/>
    </source>
</evidence>
<protein>
    <recommendedName>
        <fullName evidence="7">Tetratricopeptide repeat protein</fullName>
    </recommendedName>
</protein>
<dbReference type="Proteomes" id="UP001501126">
    <property type="component" value="Unassembled WGS sequence"/>
</dbReference>
<name>A0ABP3Y6V2_9FLAO</name>
<feature type="region of interest" description="Disordered" evidence="4">
    <location>
        <begin position="147"/>
        <end position="176"/>
    </location>
</feature>
<evidence type="ECO:0000313" key="6">
    <source>
        <dbReference type="Proteomes" id="UP001501126"/>
    </source>
</evidence>
<dbReference type="InterPro" id="IPR019734">
    <property type="entry name" value="TPR_rpt"/>
</dbReference>
<comment type="caution">
    <text evidence="5">The sequence shown here is derived from an EMBL/GenBank/DDBJ whole genome shotgun (WGS) entry which is preliminary data.</text>
</comment>
<evidence type="ECO:0000256" key="1">
    <source>
        <dbReference type="ARBA" id="ARBA00022737"/>
    </source>
</evidence>
<dbReference type="RefSeq" id="WP_343786691.1">
    <property type="nucleotide sequence ID" value="NZ_BAAAFH010000011.1"/>
</dbReference>
<dbReference type="Gene3D" id="1.25.40.10">
    <property type="entry name" value="Tetratricopeptide repeat domain"/>
    <property type="match status" value="1"/>
</dbReference>
<keyword evidence="6" id="KW-1185">Reference proteome</keyword>
<evidence type="ECO:0000256" key="3">
    <source>
        <dbReference type="PROSITE-ProRule" id="PRU00339"/>
    </source>
</evidence>
<evidence type="ECO:0000313" key="5">
    <source>
        <dbReference type="EMBL" id="GAA0875327.1"/>
    </source>
</evidence>
<sequence length="215" mass="24585">MYSNKKHEEAIVLLKNGKPEEALILLNYCLEEDPHNPVLLCERGTVFLHLNKKKESLADMNKAVELDPEYSYRYSSRAYVRDFFGDTEGAITDYEIAVKLDPEDAVALNNLGLLMEKLGYMEAAKRNFAQADSLVRNEPSFKQRLSELEDGEPVNHPEGVELQPRKQETNEHNRNTPSLFKTMLGVFTSKKGFSEFMNFLRNGFKINENDESGKS</sequence>
<dbReference type="PANTHER" id="PTHR44858">
    <property type="entry name" value="TETRATRICOPEPTIDE REPEAT PROTEIN 6"/>
    <property type="match status" value="1"/>
</dbReference>
<feature type="repeat" description="TPR" evidence="3">
    <location>
        <begin position="37"/>
        <end position="70"/>
    </location>
</feature>
<dbReference type="SUPFAM" id="SSF48452">
    <property type="entry name" value="TPR-like"/>
    <property type="match status" value="1"/>
</dbReference>
<dbReference type="EMBL" id="BAAAFH010000011">
    <property type="protein sequence ID" value="GAA0875327.1"/>
    <property type="molecule type" value="Genomic_DNA"/>
</dbReference>
<reference evidence="6" key="1">
    <citation type="journal article" date="2019" name="Int. J. Syst. Evol. Microbiol.">
        <title>The Global Catalogue of Microorganisms (GCM) 10K type strain sequencing project: providing services to taxonomists for standard genome sequencing and annotation.</title>
        <authorList>
            <consortium name="The Broad Institute Genomics Platform"/>
            <consortium name="The Broad Institute Genome Sequencing Center for Infectious Disease"/>
            <person name="Wu L."/>
            <person name="Ma J."/>
        </authorList>
    </citation>
    <scope>NUCLEOTIDE SEQUENCE [LARGE SCALE GENOMIC DNA]</scope>
    <source>
        <strain evidence="6">JCM 16083</strain>
    </source>
</reference>
<evidence type="ECO:0008006" key="7">
    <source>
        <dbReference type="Google" id="ProtNLM"/>
    </source>
</evidence>
<dbReference type="SMART" id="SM00028">
    <property type="entry name" value="TPR"/>
    <property type="match status" value="4"/>
</dbReference>
<keyword evidence="1" id="KW-0677">Repeat</keyword>
<dbReference type="PANTHER" id="PTHR44858:SF1">
    <property type="entry name" value="UDP-N-ACETYLGLUCOSAMINE--PEPTIDE N-ACETYLGLUCOSAMINYLTRANSFERASE SPINDLY-RELATED"/>
    <property type="match status" value="1"/>
</dbReference>
<dbReference type="InterPro" id="IPR050498">
    <property type="entry name" value="Ycf3"/>
</dbReference>
<dbReference type="Pfam" id="PF13414">
    <property type="entry name" value="TPR_11"/>
    <property type="match status" value="1"/>
</dbReference>
<proteinExistence type="predicted"/>
<dbReference type="PROSITE" id="PS50005">
    <property type="entry name" value="TPR"/>
    <property type="match status" value="1"/>
</dbReference>
<dbReference type="InterPro" id="IPR011990">
    <property type="entry name" value="TPR-like_helical_dom_sf"/>
</dbReference>